<reference evidence="1 2" key="1">
    <citation type="submission" date="2024-01" db="EMBL/GenBank/DDBJ databases">
        <title>The genomes of 5 underutilized Papilionoideae crops provide insights into root nodulation and disease resistanc.</title>
        <authorList>
            <person name="Jiang F."/>
        </authorList>
    </citation>
    <scope>NUCLEOTIDE SEQUENCE [LARGE SCALE GENOMIC DNA]</scope>
    <source>
        <strain evidence="1">JINMINGXINNONG_FW02</strain>
        <tissue evidence="1">Leaves</tissue>
    </source>
</reference>
<comment type="caution">
    <text evidence="1">The sequence shown here is derived from an EMBL/GenBank/DDBJ whole genome shotgun (WGS) entry which is preliminary data.</text>
</comment>
<proteinExistence type="predicted"/>
<dbReference type="EMBL" id="JAYMYR010000011">
    <property type="protein sequence ID" value="KAK7331892.1"/>
    <property type="molecule type" value="Genomic_DNA"/>
</dbReference>
<keyword evidence="2" id="KW-1185">Reference proteome</keyword>
<evidence type="ECO:0000313" key="1">
    <source>
        <dbReference type="EMBL" id="KAK7331892.1"/>
    </source>
</evidence>
<gene>
    <name evidence="1" type="ORF">VNO80_28635</name>
</gene>
<sequence length="196" mass="22113">MELEKRKHGNGKRVNVFGVPKKLRSREITDQEIEKKGTWQDRVKISSVQRRSMVINQIKVAFLLLTALSPAQAKPETISYPPVPACSHCLLPSHCCLMLWWAYPFDDLSFYPTDHLLEPYANSLSHLHHAAKSKVVLMFTLNTHAGPISYVHKIGKHSQLSQPLLFINLPIPINLSWSSTLGVIPQLPLGDHVPTQ</sequence>
<name>A0AAN9QE68_PHACN</name>
<protein>
    <submittedName>
        <fullName evidence="1">Uncharacterized protein</fullName>
    </submittedName>
</protein>
<dbReference type="Proteomes" id="UP001374584">
    <property type="component" value="Unassembled WGS sequence"/>
</dbReference>
<evidence type="ECO:0000313" key="2">
    <source>
        <dbReference type="Proteomes" id="UP001374584"/>
    </source>
</evidence>
<accession>A0AAN9QE68</accession>
<dbReference type="AlphaFoldDB" id="A0AAN9QE68"/>
<organism evidence="1 2">
    <name type="scientific">Phaseolus coccineus</name>
    <name type="common">Scarlet runner bean</name>
    <name type="synonym">Phaseolus multiflorus</name>
    <dbReference type="NCBI Taxonomy" id="3886"/>
    <lineage>
        <taxon>Eukaryota</taxon>
        <taxon>Viridiplantae</taxon>
        <taxon>Streptophyta</taxon>
        <taxon>Embryophyta</taxon>
        <taxon>Tracheophyta</taxon>
        <taxon>Spermatophyta</taxon>
        <taxon>Magnoliopsida</taxon>
        <taxon>eudicotyledons</taxon>
        <taxon>Gunneridae</taxon>
        <taxon>Pentapetalae</taxon>
        <taxon>rosids</taxon>
        <taxon>fabids</taxon>
        <taxon>Fabales</taxon>
        <taxon>Fabaceae</taxon>
        <taxon>Papilionoideae</taxon>
        <taxon>50 kb inversion clade</taxon>
        <taxon>NPAAA clade</taxon>
        <taxon>indigoferoid/millettioid clade</taxon>
        <taxon>Phaseoleae</taxon>
        <taxon>Phaseolus</taxon>
    </lineage>
</organism>